<dbReference type="PROSITE" id="PS00107">
    <property type="entry name" value="PROTEIN_KINASE_ATP"/>
    <property type="match status" value="1"/>
</dbReference>
<dbReference type="FunFam" id="1.10.510.10:FF:000021">
    <property type="entry name" value="Serine/threonine protein kinase"/>
    <property type="match status" value="1"/>
</dbReference>
<dbReference type="RefSeq" id="WP_151967931.1">
    <property type="nucleotide sequence ID" value="NZ_AP019860.1"/>
</dbReference>
<feature type="binding site" evidence="7">
    <location>
        <position position="35"/>
    </location>
    <ligand>
        <name>ATP</name>
        <dbReference type="ChEBI" id="CHEBI:30616"/>
    </ligand>
</feature>
<evidence type="ECO:0000256" key="3">
    <source>
        <dbReference type="ARBA" id="ARBA00022679"/>
    </source>
</evidence>
<protein>
    <recommendedName>
        <fullName evidence="1">non-specific serine/threonine protein kinase</fullName>
        <ecNumber evidence="1">2.7.11.1</ecNumber>
    </recommendedName>
</protein>
<dbReference type="PANTHER" id="PTHR43289">
    <property type="entry name" value="MITOGEN-ACTIVATED PROTEIN KINASE KINASE KINASE 20-RELATED"/>
    <property type="match status" value="1"/>
</dbReference>
<sequence length="412" mass="47063">MFAENFQILHSLGSGAMGEVFAAIDTRNNKRVAIKVIRDDKEISQQILKRFDRESNLLEQLNHPNIVRVYEKGIFQNQPYFTMDLVEGTTFKTILQNRNFTLRRKLIVLKQVIEAVHYAHNYGIIHRDLKPENIMVTADDHALVMDFGVAHNQATNNTIKLTKTGMLIGTPVYMSPEQVNGEKITCASDVFTLGAIMYEIITGQTPFSGNLSKIMWQIANAPPQHPRKISPNIAKDLARICLKAMDKNISRRYLSALEMAQDIDCYLCGEKISISPYANFHHWLRQNTYTVILPFAILSVGIFFLLSNEKQTSGKTTTNDITVNTPNTENPKRPKKIKYPEGFEHWPPPPTPIDPRFGSMHKEIFVKEHYDFCQQCYDLLKDNNVDLGRPPNWPGVPTNLLNQIILHAEQEQ</sequence>
<dbReference type="GO" id="GO:0004674">
    <property type="term" value="F:protein serine/threonine kinase activity"/>
    <property type="evidence" value="ECO:0007669"/>
    <property type="project" value="UniProtKB-KW"/>
</dbReference>
<dbReference type="Proteomes" id="UP000326354">
    <property type="component" value="Chromosome"/>
</dbReference>
<feature type="domain" description="Protein kinase" evidence="10">
    <location>
        <begin position="6"/>
        <end position="284"/>
    </location>
</feature>
<evidence type="ECO:0000256" key="8">
    <source>
        <dbReference type="SAM" id="MobiDB-lite"/>
    </source>
</evidence>
<evidence type="ECO:0000256" key="1">
    <source>
        <dbReference type="ARBA" id="ARBA00012513"/>
    </source>
</evidence>
<keyword evidence="2 11" id="KW-0723">Serine/threonine-protein kinase</keyword>
<feature type="compositionally biased region" description="Polar residues" evidence="8">
    <location>
        <begin position="315"/>
        <end position="329"/>
    </location>
</feature>
<dbReference type="CDD" id="cd14014">
    <property type="entry name" value="STKc_PknB_like"/>
    <property type="match status" value="1"/>
</dbReference>
<dbReference type="InterPro" id="IPR011009">
    <property type="entry name" value="Kinase-like_dom_sf"/>
</dbReference>
<evidence type="ECO:0000313" key="12">
    <source>
        <dbReference type="Proteomes" id="UP000326354"/>
    </source>
</evidence>
<feature type="region of interest" description="Disordered" evidence="8">
    <location>
        <begin position="315"/>
        <end position="334"/>
    </location>
</feature>
<dbReference type="InterPro" id="IPR000719">
    <property type="entry name" value="Prot_kinase_dom"/>
</dbReference>
<keyword evidence="5 11" id="KW-0418">Kinase</keyword>
<dbReference type="EC" id="2.7.11.1" evidence="1"/>
<feature type="transmembrane region" description="Helical" evidence="9">
    <location>
        <begin position="288"/>
        <end position="306"/>
    </location>
</feature>
<evidence type="ECO:0000256" key="6">
    <source>
        <dbReference type="ARBA" id="ARBA00022840"/>
    </source>
</evidence>
<dbReference type="OrthoDB" id="6111975at2"/>
<keyword evidence="9" id="KW-1133">Transmembrane helix</keyword>
<dbReference type="PROSITE" id="PS00108">
    <property type="entry name" value="PROTEIN_KINASE_ST"/>
    <property type="match status" value="1"/>
</dbReference>
<evidence type="ECO:0000313" key="11">
    <source>
        <dbReference type="EMBL" id="BBM83745.1"/>
    </source>
</evidence>
<accession>A0A5S9IND6</accession>
<organism evidence="11 12">
    <name type="scientific">Uabimicrobium amorphum</name>
    <dbReference type="NCBI Taxonomy" id="2596890"/>
    <lineage>
        <taxon>Bacteria</taxon>
        <taxon>Pseudomonadati</taxon>
        <taxon>Planctomycetota</taxon>
        <taxon>Candidatus Uabimicrobiia</taxon>
        <taxon>Candidatus Uabimicrobiales</taxon>
        <taxon>Candidatus Uabimicrobiaceae</taxon>
        <taxon>Candidatus Uabimicrobium</taxon>
    </lineage>
</organism>
<proteinExistence type="predicted"/>
<evidence type="ECO:0000256" key="2">
    <source>
        <dbReference type="ARBA" id="ARBA00022527"/>
    </source>
</evidence>
<dbReference type="Pfam" id="PF00069">
    <property type="entry name" value="Pkinase"/>
    <property type="match status" value="1"/>
</dbReference>
<keyword evidence="12" id="KW-1185">Reference proteome</keyword>
<dbReference type="SUPFAM" id="SSF56112">
    <property type="entry name" value="Protein kinase-like (PK-like)"/>
    <property type="match status" value="1"/>
</dbReference>
<dbReference type="PROSITE" id="PS50011">
    <property type="entry name" value="PROTEIN_KINASE_DOM"/>
    <property type="match status" value="1"/>
</dbReference>
<keyword evidence="9" id="KW-0812">Transmembrane</keyword>
<dbReference type="SMART" id="SM00220">
    <property type="entry name" value="S_TKc"/>
    <property type="match status" value="1"/>
</dbReference>
<evidence type="ECO:0000259" key="10">
    <source>
        <dbReference type="PROSITE" id="PS50011"/>
    </source>
</evidence>
<keyword evidence="6 7" id="KW-0067">ATP-binding</keyword>
<evidence type="ECO:0000256" key="9">
    <source>
        <dbReference type="SAM" id="Phobius"/>
    </source>
</evidence>
<dbReference type="KEGG" id="uam:UABAM_02099"/>
<evidence type="ECO:0000256" key="7">
    <source>
        <dbReference type="PROSITE-ProRule" id="PRU10141"/>
    </source>
</evidence>
<dbReference type="Gene3D" id="3.30.200.20">
    <property type="entry name" value="Phosphorylase Kinase, domain 1"/>
    <property type="match status" value="1"/>
</dbReference>
<name>A0A5S9IND6_UABAM</name>
<dbReference type="InterPro" id="IPR017441">
    <property type="entry name" value="Protein_kinase_ATP_BS"/>
</dbReference>
<gene>
    <name evidence="11" type="ORF">UABAM_02099</name>
</gene>
<dbReference type="PANTHER" id="PTHR43289:SF6">
    <property type="entry name" value="SERINE_THREONINE-PROTEIN KINASE NEKL-3"/>
    <property type="match status" value="1"/>
</dbReference>
<evidence type="ECO:0000256" key="5">
    <source>
        <dbReference type="ARBA" id="ARBA00022777"/>
    </source>
</evidence>
<keyword evidence="4 7" id="KW-0547">Nucleotide-binding</keyword>
<dbReference type="EMBL" id="AP019860">
    <property type="protein sequence ID" value="BBM83745.1"/>
    <property type="molecule type" value="Genomic_DNA"/>
</dbReference>
<reference evidence="11 12" key="1">
    <citation type="submission" date="2019-08" db="EMBL/GenBank/DDBJ databases">
        <title>Complete genome sequence of Candidatus Uab amorphum.</title>
        <authorList>
            <person name="Shiratori T."/>
            <person name="Suzuki S."/>
            <person name="Kakizawa Y."/>
            <person name="Ishida K."/>
        </authorList>
    </citation>
    <scope>NUCLEOTIDE SEQUENCE [LARGE SCALE GENOMIC DNA]</scope>
    <source>
        <strain evidence="11 12">SRT547</strain>
    </source>
</reference>
<dbReference type="GO" id="GO:0005524">
    <property type="term" value="F:ATP binding"/>
    <property type="evidence" value="ECO:0007669"/>
    <property type="project" value="UniProtKB-UniRule"/>
</dbReference>
<dbReference type="Gene3D" id="1.10.510.10">
    <property type="entry name" value="Transferase(Phosphotransferase) domain 1"/>
    <property type="match status" value="1"/>
</dbReference>
<evidence type="ECO:0000256" key="4">
    <source>
        <dbReference type="ARBA" id="ARBA00022741"/>
    </source>
</evidence>
<keyword evidence="9" id="KW-0472">Membrane</keyword>
<dbReference type="InterPro" id="IPR008271">
    <property type="entry name" value="Ser/Thr_kinase_AS"/>
</dbReference>
<dbReference type="AlphaFoldDB" id="A0A5S9IND6"/>
<keyword evidence="3" id="KW-0808">Transferase</keyword>